<dbReference type="EMBL" id="QUBR01000001">
    <property type="protein sequence ID" value="REK72230.1"/>
    <property type="molecule type" value="Genomic_DNA"/>
</dbReference>
<accession>A0A371P9W2</accession>
<organism evidence="1 2">
    <name type="scientific">Aeromicrobium endophyticum</name>
    <dbReference type="NCBI Taxonomy" id="2292704"/>
    <lineage>
        <taxon>Bacteria</taxon>
        <taxon>Bacillati</taxon>
        <taxon>Actinomycetota</taxon>
        <taxon>Actinomycetes</taxon>
        <taxon>Propionibacteriales</taxon>
        <taxon>Nocardioidaceae</taxon>
        <taxon>Aeromicrobium</taxon>
    </lineage>
</organism>
<reference evidence="1 2" key="1">
    <citation type="submission" date="2018-08" db="EMBL/GenBank/DDBJ databases">
        <title>Aeromicrobium sp. M2KJ-4, whole genome shotgun sequence.</title>
        <authorList>
            <person name="Tuo L."/>
        </authorList>
    </citation>
    <scope>NUCLEOTIDE SEQUENCE [LARGE SCALE GENOMIC DNA]</scope>
    <source>
        <strain evidence="1 2">M2KJ-4</strain>
    </source>
</reference>
<sequence>MTLLDDFVSKDRGRIMHAVWEVFRTRDPEVLAPLAKELRRIDRATDDIELGGALASNAQHVGHAMERLRLFADGECLCAAYADHLFYEPAKEESYGFVRIVEEIPVVTDKGFPDRPKRVCECTDCGRVFDVQEGEYHYPWWKWTPRGKRPRTKARR</sequence>
<name>A0A371P9W2_9ACTN</name>
<protein>
    <submittedName>
        <fullName evidence="1">Uncharacterized protein</fullName>
    </submittedName>
</protein>
<dbReference type="OrthoDB" id="8774933at2"/>
<evidence type="ECO:0000313" key="2">
    <source>
        <dbReference type="Proteomes" id="UP000265581"/>
    </source>
</evidence>
<proteinExistence type="predicted"/>
<evidence type="ECO:0000313" key="1">
    <source>
        <dbReference type="EMBL" id="REK72230.1"/>
    </source>
</evidence>
<keyword evidence="2" id="KW-1185">Reference proteome</keyword>
<dbReference type="RefSeq" id="WP_119702363.1">
    <property type="nucleotide sequence ID" value="NZ_JBHSOI010000001.1"/>
</dbReference>
<gene>
    <name evidence="1" type="ORF">DX116_00860</name>
</gene>
<dbReference type="Proteomes" id="UP000265581">
    <property type="component" value="Unassembled WGS sequence"/>
</dbReference>
<comment type="caution">
    <text evidence="1">The sequence shown here is derived from an EMBL/GenBank/DDBJ whole genome shotgun (WGS) entry which is preliminary data.</text>
</comment>
<dbReference type="AlphaFoldDB" id="A0A371P9W2"/>